<feature type="transmembrane region" description="Helical" evidence="1">
    <location>
        <begin position="111"/>
        <end position="133"/>
    </location>
</feature>
<dbReference type="RefSeq" id="WP_111183100.1">
    <property type="nucleotide sequence ID" value="NZ_POUD01000201.1"/>
</dbReference>
<dbReference type="EMBL" id="POUD01000201">
    <property type="protein sequence ID" value="PZG11997.1"/>
    <property type="molecule type" value="Genomic_DNA"/>
</dbReference>
<protein>
    <submittedName>
        <fullName evidence="2">Uncharacterized protein</fullName>
    </submittedName>
</protein>
<dbReference type="AlphaFoldDB" id="A0A2W2ERN0"/>
<proteinExistence type="predicted"/>
<reference evidence="2 3" key="1">
    <citation type="submission" date="2018-01" db="EMBL/GenBank/DDBJ databases">
        <title>Draft genome sequence of Nonomuraea sp. KC333.</title>
        <authorList>
            <person name="Sahin N."/>
            <person name="Saygin H."/>
            <person name="Ay H."/>
        </authorList>
    </citation>
    <scope>NUCLEOTIDE SEQUENCE [LARGE SCALE GENOMIC DNA]</scope>
    <source>
        <strain evidence="2 3">KC333</strain>
    </source>
</reference>
<sequence>MRTSYFSSEVIRMLKNHLRRDLQWLKRQARKDRRITAVLLAGVLGAWFRQFTPWPDPRQPPALLALSTALVMGSGAAWLVSAYFVTRSLRARREPAEELRWISRISRGKEWAFCSLSAYAAWHLLQFLSALLLA</sequence>
<feature type="transmembrane region" description="Helical" evidence="1">
    <location>
        <begin position="35"/>
        <end position="51"/>
    </location>
</feature>
<dbReference type="Proteomes" id="UP000249304">
    <property type="component" value="Unassembled WGS sequence"/>
</dbReference>
<keyword evidence="1" id="KW-1133">Transmembrane helix</keyword>
<dbReference type="OrthoDB" id="3536652at2"/>
<evidence type="ECO:0000313" key="3">
    <source>
        <dbReference type="Proteomes" id="UP000249304"/>
    </source>
</evidence>
<evidence type="ECO:0000313" key="2">
    <source>
        <dbReference type="EMBL" id="PZG11997.1"/>
    </source>
</evidence>
<keyword evidence="1" id="KW-0472">Membrane</keyword>
<keyword evidence="1" id="KW-0812">Transmembrane</keyword>
<keyword evidence="3" id="KW-1185">Reference proteome</keyword>
<name>A0A2W2ERN0_9ACTN</name>
<feature type="transmembrane region" description="Helical" evidence="1">
    <location>
        <begin position="63"/>
        <end position="85"/>
    </location>
</feature>
<comment type="caution">
    <text evidence="2">The sequence shown here is derived from an EMBL/GenBank/DDBJ whole genome shotgun (WGS) entry which is preliminary data.</text>
</comment>
<organism evidence="2 3">
    <name type="scientific">Nonomuraea aridisoli</name>
    <dbReference type="NCBI Taxonomy" id="2070368"/>
    <lineage>
        <taxon>Bacteria</taxon>
        <taxon>Bacillati</taxon>
        <taxon>Actinomycetota</taxon>
        <taxon>Actinomycetes</taxon>
        <taxon>Streptosporangiales</taxon>
        <taxon>Streptosporangiaceae</taxon>
        <taxon>Nonomuraea</taxon>
    </lineage>
</organism>
<gene>
    <name evidence="2" type="ORF">C1J01_34100</name>
</gene>
<accession>A0A2W2ERN0</accession>
<evidence type="ECO:0000256" key="1">
    <source>
        <dbReference type="SAM" id="Phobius"/>
    </source>
</evidence>